<evidence type="ECO:0000259" key="2">
    <source>
        <dbReference type="Pfam" id="PF13472"/>
    </source>
</evidence>
<dbReference type="Proteomes" id="UP000236621">
    <property type="component" value="Unassembled WGS sequence"/>
</dbReference>
<feature type="signal peptide" evidence="1">
    <location>
        <begin position="1"/>
        <end position="19"/>
    </location>
</feature>
<dbReference type="InterPro" id="IPR013830">
    <property type="entry name" value="SGNH_hydro"/>
</dbReference>
<evidence type="ECO:0000313" key="3">
    <source>
        <dbReference type="EMBL" id="PNY28211.1"/>
    </source>
</evidence>
<reference evidence="3 4" key="1">
    <citation type="submission" date="2017-08" db="EMBL/GenBank/DDBJ databases">
        <title>Harnessing the power of phylogenomics to disentangle the directionality and signatures of interkingdom host jumping in the parasitic fungal genus Tolypocladium.</title>
        <authorList>
            <person name="Quandt C.A."/>
            <person name="Patterson W."/>
            <person name="Spatafora J.W."/>
        </authorList>
    </citation>
    <scope>NUCLEOTIDE SEQUENCE [LARGE SCALE GENOMIC DNA]</scope>
    <source>
        <strain evidence="3 4">CBS 113982</strain>
    </source>
</reference>
<dbReference type="Gene3D" id="3.40.50.1110">
    <property type="entry name" value="SGNH hydrolase"/>
    <property type="match status" value="1"/>
</dbReference>
<proteinExistence type="predicted"/>
<organism evidence="3 4">
    <name type="scientific">Tolypocladium capitatum</name>
    <dbReference type="NCBI Taxonomy" id="45235"/>
    <lineage>
        <taxon>Eukaryota</taxon>
        <taxon>Fungi</taxon>
        <taxon>Dikarya</taxon>
        <taxon>Ascomycota</taxon>
        <taxon>Pezizomycotina</taxon>
        <taxon>Sordariomycetes</taxon>
        <taxon>Hypocreomycetidae</taxon>
        <taxon>Hypocreales</taxon>
        <taxon>Ophiocordycipitaceae</taxon>
        <taxon>Tolypocladium</taxon>
    </lineage>
</organism>
<gene>
    <name evidence="3" type="ORF">TCAP_01865</name>
</gene>
<keyword evidence="1" id="KW-0732">Signal</keyword>
<feature type="domain" description="SGNH hydrolase-type esterase" evidence="2">
    <location>
        <begin position="71"/>
        <end position="256"/>
    </location>
</feature>
<dbReference type="CDD" id="cd01833">
    <property type="entry name" value="XynB_like"/>
    <property type="match status" value="1"/>
</dbReference>
<evidence type="ECO:0000313" key="4">
    <source>
        <dbReference type="Proteomes" id="UP000236621"/>
    </source>
</evidence>
<dbReference type="AlphaFoldDB" id="A0A2K3QKZ6"/>
<keyword evidence="4" id="KW-1185">Reference proteome</keyword>
<dbReference type="InterPro" id="IPR051532">
    <property type="entry name" value="Ester_Hydrolysis_Enzymes"/>
</dbReference>
<sequence length="311" mass="32895">MIATAIVIASCVLGHTAAAATSPEQVILSNNVDHGQVGRANATPGVLNPSDKLDLALGKAIKQGTELRILCAGDSITLGTLSDTAGGDGNGYRLQLRDDLSKDKVTFAGTVTTGGTMSDGYFAGWPGKTIEYISDEIEPSLRQRPNMILLHAGTNDMNPNGAISTEGNDPHGAVARLGALIDQMIKACPDAVILVAMIIDTCEPAQWPATREFQSLIPDAVQRRLDDGHHVLAANFTSFPTSQLRDCIHPTNQGYHLMGDYWSDFIAQVPRDWIQAPVGPNPDRPSGSGNTGINKTLLMVLAALAVLGMCS</sequence>
<dbReference type="PANTHER" id="PTHR30383">
    <property type="entry name" value="THIOESTERASE 1/PROTEASE 1/LYSOPHOSPHOLIPASE L1"/>
    <property type="match status" value="1"/>
</dbReference>
<feature type="chain" id="PRO_5014416300" description="SGNH hydrolase-type esterase domain-containing protein" evidence="1">
    <location>
        <begin position="20"/>
        <end position="311"/>
    </location>
</feature>
<dbReference type="SUPFAM" id="SSF52266">
    <property type="entry name" value="SGNH hydrolase"/>
    <property type="match status" value="1"/>
</dbReference>
<dbReference type="OrthoDB" id="2119228at2759"/>
<accession>A0A2K3QKZ6</accession>
<dbReference type="EMBL" id="NRSZ01000287">
    <property type="protein sequence ID" value="PNY28211.1"/>
    <property type="molecule type" value="Genomic_DNA"/>
</dbReference>
<name>A0A2K3QKZ6_9HYPO</name>
<comment type="caution">
    <text evidence="3">The sequence shown here is derived from an EMBL/GenBank/DDBJ whole genome shotgun (WGS) entry which is preliminary data.</text>
</comment>
<evidence type="ECO:0000256" key="1">
    <source>
        <dbReference type="SAM" id="SignalP"/>
    </source>
</evidence>
<dbReference type="STRING" id="45235.A0A2K3QKZ6"/>
<dbReference type="Pfam" id="PF13472">
    <property type="entry name" value="Lipase_GDSL_2"/>
    <property type="match status" value="1"/>
</dbReference>
<dbReference type="GO" id="GO:0004622">
    <property type="term" value="F:phosphatidylcholine lysophospholipase activity"/>
    <property type="evidence" value="ECO:0007669"/>
    <property type="project" value="TreeGrafter"/>
</dbReference>
<dbReference type="InterPro" id="IPR036514">
    <property type="entry name" value="SGNH_hydro_sf"/>
</dbReference>
<dbReference type="PANTHER" id="PTHR30383:SF5">
    <property type="entry name" value="SGNH HYDROLASE-TYPE ESTERASE DOMAIN-CONTAINING PROTEIN"/>
    <property type="match status" value="1"/>
</dbReference>
<protein>
    <recommendedName>
        <fullName evidence="2">SGNH hydrolase-type esterase domain-containing protein</fullName>
    </recommendedName>
</protein>